<dbReference type="AlphaFoldDB" id="A0A485N7U1"/>
<accession>A0A485N7U1</accession>
<dbReference type="GO" id="GO:0005840">
    <property type="term" value="C:ribosome"/>
    <property type="evidence" value="ECO:0007669"/>
    <property type="project" value="UniProtKB-KW"/>
</dbReference>
<feature type="non-terminal residue" evidence="6">
    <location>
        <position position="1"/>
    </location>
</feature>
<evidence type="ECO:0000256" key="3">
    <source>
        <dbReference type="ARBA" id="ARBA00022980"/>
    </source>
</evidence>
<evidence type="ECO:0000313" key="6">
    <source>
        <dbReference type="EMBL" id="VFV29505.1"/>
    </source>
</evidence>
<evidence type="ECO:0000256" key="5">
    <source>
        <dbReference type="SAM" id="MobiDB-lite"/>
    </source>
</evidence>
<reference evidence="6 7" key="1">
    <citation type="submission" date="2019-01" db="EMBL/GenBank/DDBJ databases">
        <authorList>
            <person name="Alioto T."/>
            <person name="Alioto T."/>
        </authorList>
    </citation>
    <scope>NUCLEOTIDE SEQUENCE [LARGE SCALE GENOMIC DNA]</scope>
</reference>
<keyword evidence="3" id="KW-0689">Ribosomal protein</keyword>
<keyword evidence="4" id="KW-0687">Ribonucleoprotein</keyword>
<evidence type="ECO:0000256" key="2">
    <source>
        <dbReference type="ARBA" id="ARBA00005436"/>
    </source>
</evidence>
<comment type="function">
    <text evidence="1">Plays an important role in the elongation step of protein synthesis.</text>
</comment>
<dbReference type="CDD" id="cd05831">
    <property type="entry name" value="Ribosomal_P1"/>
    <property type="match status" value="1"/>
</dbReference>
<dbReference type="GO" id="GO:1990904">
    <property type="term" value="C:ribonucleoprotein complex"/>
    <property type="evidence" value="ECO:0007669"/>
    <property type="project" value="UniProtKB-KW"/>
</dbReference>
<name>A0A485N7U1_LYNPA</name>
<gene>
    <name evidence="6" type="ORF">LYPA_23C000092</name>
</gene>
<proteinExistence type="inferred from homology"/>
<feature type="region of interest" description="Disordered" evidence="5">
    <location>
        <begin position="55"/>
        <end position="77"/>
    </location>
</feature>
<comment type="similarity">
    <text evidence="2">Belongs to the eukaryotic ribosomal protein P1/P2 family.</text>
</comment>
<sequence>HNNDNNDVPVTEVKIKILFKVASINVEPFWPGWFAKPLPKVNTGNLICSQGGTAEGPAPFTSVAPAKEKKGQANTRI</sequence>
<organism evidence="6 7">
    <name type="scientific">Lynx pardinus</name>
    <name type="common">Iberian lynx</name>
    <name type="synonym">Felis pardina</name>
    <dbReference type="NCBI Taxonomy" id="191816"/>
    <lineage>
        <taxon>Eukaryota</taxon>
        <taxon>Metazoa</taxon>
        <taxon>Chordata</taxon>
        <taxon>Craniata</taxon>
        <taxon>Vertebrata</taxon>
        <taxon>Euteleostomi</taxon>
        <taxon>Mammalia</taxon>
        <taxon>Eutheria</taxon>
        <taxon>Laurasiatheria</taxon>
        <taxon>Carnivora</taxon>
        <taxon>Feliformia</taxon>
        <taxon>Felidae</taxon>
        <taxon>Felinae</taxon>
        <taxon>Lynx</taxon>
    </lineage>
</organism>
<dbReference type="Proteomes" id="UP000386466">
    <property type="component" value="Unassembled WGS sequence"/>
</dbReference>
<evidence type="ECO:0000313" key="7">
    <source>
        <dbReference type="Proteomes" id="UP000386466"/>
    </source>
</evidence>
<dbReference type="InterPro" id="IPR038716">
    <property type="entry name" value="P1/P2_N_sf"/>
</dbReference>
<evidence type="ECO:0000256" key="4">
    <source>
        <dbReference type="ARBA" id="ARBA00023274"/>
    </source>
</evidence>
<protein>
    <submittedName>
        <fullName evidence="6">Uncharacterized protein</fullName>
    </submittedName>
</protein>
<keyword evidence="7" id="KW-1185">Reference proteome</keyword>
<dbReference type="Gene3D" id="1.10.10.1410">
    <property type="match status" value="1"/>
</dbReference>
<evidence type="ECO:0000256" key="1">
    <source>
        <dbReference type="ARBA" id="ARBA00003362"/>
    </source>
</evidence>
<dbReference type="EMBL" id="CAAGRJ010012863">
    <property type="protein sequence ID" value="VFV29505.1"/>
    <property type="molecule type" value="Genomic_DNA"/>
</dbReference>